<gene>
    <name evidence="1" type="ORF">LCGC14_0256980</name>
</gene>
<sequence length="182" mass="20105">MNLLLSNILKKPGRTIILLTIVVGFILVLASLVADTTKVSAQILPILVQEENLDFGTVFPGEEHQGNFTIYFVEEYEEDGINYRIIQKRKPLPPEHPEYPNGGDPAMPGFYRNLCPFLTKVSIEGEGDTENQAFVGNNDLSDVWIIYFEVPAIVGHVAQDHIGGVIASNGEYGCDVSIDILE</sequence>
<name>A0A0F9U7P8_9ZZZZ</name>
<organism evidence="1">
    <name type="scientific">marine sediment metagenome</name>
    <dbReference type="NCBI Taxonomy" id="412755"/>
    <lineage>
        <taxon>unclassified sequences</taxon>
        <taxon>metagenomes</taxon>
        <taxon>ecological metagenomes</taxon>
    </lineage>
</organism>
<dbReference type="EMBL" id="LAZR01000136">
    <property type="protein sequence ID" value="KKN87649.1"/>
    <property type="molecule type" value="Genomic_DNA"/>
</dbReference>
<reference evidence="1" key="1">
    <citation type="journal article" date="2015" name="Nature">
        <title>Complex archaea that bridge the gap between prokaryotes and eukaryotes.</title>
        <authorList>
            <person name="Spang A."/>
            <person name="Saw J.H."/>
            <person name="Jorgensen S.L."/>
            <person name="Zaremba-Niedzwiedzka K."/>
            <person name="Martijn J."/>
            <person name="Lind A.E."/>
            <person name="van Eijk R."/>
            <person name="Schleper C."/>
            <person name="Guy L."/>
            <person name="Ettema T.J."/>
        </authorList>
    </citation>
    <scope>NUCLEOTIDE SEQUENCE</scope>
</reference>
<comment type="caution">
    <text evidence="1">The sequence shown here is derived from an EMBL/GenBank/DDBJ whole genome shotgun (WGS) entry which is preliminary data.</text>
</comment>
<protein>
    <submittedName>
        <fullName evidence="1">Uncharacterized protein</fullName>
    </submittedName>
</protein>
<accession>A0A0F9U7P8</accession>
<dbReference type="AlphaFoldDB" id="A0A0F9U7P8"/>
<evidence type="ECO:0000313" key="1">
    <source>
        <dbReference type="EMBL" id="KKN87649.1"/>
    </source>
</evidence>
<proteinExistence type="predicted"/>